<accession>A0ABR9M9X3</accession>
<protein>
    <recommendedName>
        <fullName evidence="3">Integrase</fullName>
    </recommendedName>
</protein>
<organism evidence="1 2">
    <name type="scientific">Nonomuraea angiospora</name>
    <dbReference type="NCBI Taxonomy" id="46172"/>
    <lineage>
        <taxon>Bacteria</taxon>
        <taxon>Bacillati</taxon>
        <taxon>Actinomycetota</taxon>
        <taxon>Actinomycetes</taxon>
        <taxon>Streptosporangiales</taxon>
        <taxon>Streptosporangiaceae</taxon>
        <taxon>Nonomuraea</taxon>
    </lineage>
</organism>
<proteinExistence type="predicted"/>
<name>A0ABR9M9X3_9ACTN</name>
<dbReference type="EMBL" id="JADBEK010000001">
    <property type="protein sequence ID" value="MBE1589700.1"/>
    <property type="molecule type" value="Genomic_DNA"/>
</dbReference>
<gene>
    <name evidence="1" type="ORF">H4W80_007958</name>
</gene>
<evidence type="ECO:0008006" key="3">
    <source>
        <dbReference type="Google" id="ProtNLM"/>
    </source>
</evidence>
<dbReference type="RefSeq" id="WP_192789695.1">
    <property type="nucleotide sequence ID" value="NZ_JADBEK010000001.1"/>
</dbReference>
<reference evidence="1 2" key="1">
    <citation type="submission" date="2020-10" db="EMBL/GenBank/DDBJ databases">
        <title>Sequencing the genomes of 1000 actinobacteria strains.</title>
        <authorList>
            <person name="Klenk H.-P."/>
        </authorList>
    </citation>
    <scope>NUCLEOTIDE SEQUENCE [LARGE SCALE GENOMIC DNA]</scope>
    <source>
        <strain evidence="1 2">DSM 43173</strain>
    </source>
</reference>
<evidence type="ECO:0000313" key="2">
    <source>
        <dbReference type="Proteomes" id="UP000633509"/>
    </source>
</evidence>
<keyword evidence="2" id="KW-1185">Reference proteome</keyword>
<sequence length="119" mass="12686">MDRTAPHTFSTKKDAEIWLTNKEAELLAGDWLDPPLGKVAKSAARRGSMSARGRGGSRPEVAKAYRLLKAIFNTAVEDRLIKADRGPVVGRKVAVARSTARALGAAEAVLWSSLTPSSG</sequence>
<dbReference type="Proteomes" id="UP000633509">
    <property type="component" value="Unassembled WGS sequence"/>
</dbReference>
<evidence type="ECO:0000313" key="1">
    <source>
        <dbReference type="EMBL" id="MBE1589700.1"/>
    </source>
</evidence>
<comment type="caution">
    <text evidence="1">The sequence shown here is derived from an EMBL/GenBank/DDBJ whole genome shotgun (WGS) entry which is preliminary data.</text>
</comment>